<dbReference type="Gene3D" id="3.30.70.1280">
    <property type="entry name" value="SP0830-like domains"/>
    <property type="match status" value="1"/>
</dbReference>
<dbReference type="PANTHER" id="PTHR36439">
    <property type="entry name" value="BLL4334 PROTEIN"/>
    <property type="match status" value="1"/>
</dbReference>
<evidence type="ECO:0000313" key="1">
    <source>
        <dbReference type="EMBL" id="MPN29440.1"/>
    </source>
</evidence>
<dbReference type="PIRSF" id="PIRSF008502">
    <property type="entry name" value="UCP008502"/>
    <property type="match status" value="1"/>
</dbReference>
<proteinExistence type="predicted"/>
<dbReference type="SUPFAM" id="SSF160379">
    <property type="entry name" value="SP0830-like"/>
    <property type="match status" value="1"/>
</dbReference>
<dbReference type="PANTHER" id="PTHR36439:SF1">
    <property type="entry name" value="DUF1697 DOMAIN-CONTAINING PROTEIN"/>
    <property type="match status" value="1"/>
</dbReference>
<evidence type="ECO:0008006" key="2">
    <source>
        <dbReference type="Google" id="ProtNLM"/>
    </source>
</evidence>
<dbReference type="AlphaFoldDB" id="A0A645GT26"/>
<dbReference type="Gene3D" id="3.30.70.1260">
    <property type="entry name" value="bacterial protein sp0830 like"/>
    <property type="match status" value="1"/>
</dbReference>
<comment type="caution">
    <text evidence="1">The sequence shown here is derived from an EMBL/GenBank/DDBJ whole genome shotgun (WGS) entry which is preliminary data.</text>
</comment>
<protein>
    <recommendedName>
        <fullName evidence="2">DUF1697 domain-containing protein</fullName>
    </recommendedName>
</protein>
<dbReference type="InterPro" id="IPR012545">
    <property type="entry name" value="DUF1697"/>
</dbReference>
<name>A0A645GT26_9ZZZZ</name>
<accession>A0A645GT26</accession>
<reference evidence="1" key="1">
    <citation type="submission" date="2019-08" db="EMBL/GenBank/DDBJ databases">
        <authorList>
            <person name="Kucharzyk K."/>
            <person name="Murdoch R.W."/>
            <person name="Higgins S."/>
            <person name="Loffler F."/>
        </authorList>
    </citation>
    <scope>NUCLEOTIDE SEQUENCE</scope>
</reference>
<organism evidence="1">
    <name type="scientific">bioreactor metagenome</name>
    <dbReference type="NCBI Taxonomy" id="1076179"/>
    <lineage>
        <taxon>unclassified sequences</taxon>
        <taxon>metagenomes</taxon>
        <taxon>ecological metagenomes</taxon>
    </lineage>
</organism>
<sequence length="183" mass="20943">MIYVALLRGINVGGNNKIEMKKLKVTFERFGCSNVTTYINSGNIIFEDHHRSHSTLTCEIEAGIKEDFGLTIKVLLRDFDNIRNVCTHLPENWVKNEIMRTDVIFLCEDIDDPGIVDELRIKPVDQVKYVSGAVLWNILDKDYTRSAMSNLIGTKIYKAMTIRNVNTVRKIYELMAEVNSAIQ</sequence>
<dbReference type="EMBL" id="VSSQ01080148">
    <property type="protein sequence ID" value="MPN29440.1"/>
    <property type="molecule type" value="Genomic_DNA"/>
</dbReference>
<gene>
    <name evidence="1" type="ORF">SDC9_176893</name>
</gene>
<dbReference type="Pfam" id="PF08002">
    <property type="entry name" value="DUF1697"/>
    <property type="match status" value="1"/>
</dbReference>